<comment type="caution">
    <text evidence="2">The sequence shown here is derived from an EMBL/GenBank/DDBJ whole genome shotgun (WGS) entry which is preliminary data.</text>
</comment>
<dbReference type="InterPro" id="IPR002213">
    <property type="entry name" value="UDP_glucos_trans"/>
</dbReference>
<dbReference type="Gene3D" id="3.40.50.2000">
    <property type="entry name" value="Glycogen Phosphorylase B"/>
    <property type="match status" value="2"/>
</dbReference>
<name>A0ABP7AAI0_9ACTN</name>
<proteinExistence type="predicted"/>
<dbReference type="PANTHER" id="PTHR48050">
    <property type="entry name" value="STEROL 3-BETA-GLUCOSYLTRANSFERASE"/>
    <property type="match status" value="1"/>
</dbReference>
<protein>
    <submittedName>
        <fullName evidence="2">Glycosyltransferase</fullName>
    </submittedName>
</protein>
<sequence>MLVHRLDCGVVRILLSSSSGAGHFGPVIPFVEALLRRGDDVLVAVPAVRRAQADALGARVLLLPDPSEADVAEVWSRVRAGQPASVDREIFAGLNTTAYLPVLERACREWEPELVLHEAAEFAGAIAAHRSGIRHAQIAIGLALVEAGALEGVAPVLEERAAGVVEAIRASTYFTRLPVWLDPSSYPDTRRVRVGAGRGRRESPGSAEPGPQVFVSFGTVVSSLPGAAEVYREALEALRDLPVRAVLTTGGAGARLGLEPGRGLEEIPPNVMVSDWVDQDPMLAAASVIVCHGGAGTTFGALENGVPVVVVPFMADQPTNARIVTEAGAGLTVEPVADGPLRQRLRTAIETVLREPSFRRKAMEFARDTAEMPEISAAVM</sequence>
<dbReference type="EMBL" id="BAAAZO010000010">
    <property type="protein sequence ID" value="GAA3628000.1"/>
    <property type="molecule type" value="Genomic_DNA"/>
</dbReference>
<dbReference type="InterPro" id="IPR010610">
    <property type="entry name" value="EryCIII-like_C"/>
</dbReference>
<gene>
    <name evidence="2" type="ORF">GCM10022223_51640</name>
</gene>
<dbReference type="Pfam" id="PF06722">
    <property type="entry name" value="EryCIII-like_C"/>
    <property type="match status" value="1"/>
</dbReference>
<feature type="domain" description="Erythromycin biosynthesis protein CIII-like C-terminal" evidence="1">
    <location>
        <begin position="262"/>
        <end position="374"/>
    </location>
</feature>
<organism evidence="2 3">
    <name type="scientific">Kineosporia mesophila</name>
    <dbReference type="NCBI Taxonomy" id="566012"/>
    <lineage>
        <taxon>Bacteria</taxon>
        <taxon>Bacillati</taxon>
        <taxon>Actinomycetota</taxon>
        <taxon>Actinomycetes</taxon>
        <taxon>Kineosporiales</taxon>
        <taxon>Kineosporiaceae</taxon>
        <taxon>Kineosporia</taxon>
    </lineage>
</organism>
<dbReference type="CDD" id="cd03784">
    <property type="entry name" value="GT1_Gtf-like"/>
    <property type="match status" value="1"/>
</dbReference>
<accession>A0ABP7AAI0</accession>
<dbReference type="Proteomes" id="UP001501074">
    <property type="component" value="Unassembled WGS sequence"/>
</dbReference>
<evidence type="ECO:0000313" key="2">
    <source>
        <dbReference type="EMBL" id="GAA3628000.1"/>
    </source>
</evidence>
<evidence type="ECO:0000313" key="3">
    <source>
        <dbReference type="Proteomes" id="UP001501074"/>
    </source>
</evidence>
<dbReference type="PANTHER" id="PTHR48050:SF13">
    <property type="entry name" value="STEROL 3-BETA-GLUCOSYLTRANSFERASE UGT80A2"/>
    <property type="match status" value="1"/>
</dbReference>
<dbReference type="SUPFAM" id="SSF53756">
    <property type="entry name" value="UDP-Glycosyltransferase/glycogen phosphorylase"/>
    <property type="match status" value="1"/>
</dbReference>
<reference evidence="3" key="1">
    <citation type="journal article" date="2019" name="Int. J. Syst. Evol. Microbiol.">
        <title>The Global Catalogue of Microorganisms (GCM) 10K type strain sequencing project: providing services to taxonomists for standard genome sequencing and annotation.</title>
        <authorList>
            <consortium name="The Broad Institute Genomics Platform"/>
            <consortium name="The Broad Institute Genome Sequencing Center for Infectious Disease"/>
            <person name="Wu L."/>
            <person name="Ma J."/>
        </authorList>
    </citation>
    <scope>NUCLEOTIDE SEQUENCE [LARGE SCALE GENOMIC DNA]</scope>
    <source>
        <strain evidence="3">JCM 16902</strain>
    </source>
</reference>
<dbReference type="InterPro" id="IPR050426">
    <property type="entry name" value="Glycosyltransferase_28"/>
</dbReference>
<keyword evidence="3" id="KW-1185">Reference proteome</keyword>
<evidence type="ECO:0000259" key="1">
    <source>
        <dbReference type="Pfam" id="PF06722"/>
    </source>
</evidence>